<evidence type="ECO:0000313" key="9">
    <source>
        <dbReference type="Proteomes" id="UP000185779"/>
    </source>
</evidence>
<dbReference type="Proteomes" id="UP000185779">
    <property type="component" value="Unassembled WGS sequence"/>
</dbReference>
<dbReference type="AlphaFoldDB" id="A0A1F2P3T4"/>
<dbReference type="GO" id="GO:0006412">
    <property type="term" value="P:translation"/>
    <property type="evidence" value="ECO:0007669"/>
    <property type="project" value="UniProtKB-UniRule"/>
</dbReference>
<dbReference type="EMBL" id="DRIE01000097">
    <property type="protein sequence ID" value="HEC57363.1"/>
    <property type="molecule type" value="Genomic_DNA"/>
</dbReference>
<dbReference type="EMBL" id="LYOR01000005">
    <property type="protein sequence ID" value="OFV65910.1"/>
    <property type="molecule type" value="Genomic_DNA"/>
</dbReference>
<dbReference type="SUPFAM" id="SSF55315">
    <property type="entry name" value="L30e-like"/>
    <property type="match status" value="1"/>
</dbReference>
<dbReference type="PANTHER" id="PTHR11449">
    <property type="entry name" value="RIBOSOMAL PROTEIN L30"/>
    <property type="match status" value="1"/>
</dbReference>
<keyword evidence="9" id="KW-1185">Reference proteome</keyword>
<dbReference type="GO" id="GO:0003723">
    <property type="term" value="F:RNA binding"/>
    <property type="evidence" value="ECO:0007669"/>
    <property type="project" value="InterPro"/>
</dbReference>
<dbReference type="InterPro" id="IPR004038">
    <property type="entry name" value="Ribosomal_eL8/eL30/eS12/Gad45"/>
</dbReference>
<dbReference type="Gene3D" id="3.30.1330.30">
    <property type="match status" value="1"/>
</dbReference>
<evidence type="ECO:0000259" key="6">
    <source>
        <dbReference type="Pfam" id="PF01248"/>
    </source>
</evidence>
<dbReference type="InterPro" id="IPR039109">
    <property type="entry name" value="Ribosomal_eL30-like"/>
</dbReference>
<proteinExistence type="inferred from homology"/>
<dbReference type="InterPro" id="IPR029064">
    <property type="entry name" value="Ribosomal_eL30-like_sf"/>
</dbReference>
<reference evidence="8 9" key="1">
    <citation type="submission" date="2016-05" db="EMBL/GenBank/DDBJ databases">
        <title>Microbial consortia oxidize butane by reversing methanogenesis.</title>
        <authorList>
            <person name="Laso-Perez R."/>
            <person name="Richter M."/>
            <person name="Wegener G."/>
            <person name="Musat F."/>
        </authorList>
    </citation>
    <scope>NUCLEOTIDE SEQUENCE [LARGE SCALE GENOMIC DNA]</scope>
    <source>
        <strain evidence="8">BOX1</strain>
    </source>
</reference>
<dbReference type="HAMAP" id="MF_00481">
    <property type="entry name" value="Ribosomal_eL30"/>
    <property type="match status" value="1"/>
</dbReference>
<keyword evidence="2 5" id="KW-0689">Ribosomal protein</keyword>
<comment type="similarity">
    <text evidence="1 5">Belongs to the eukaryotic ribosomal protein eL30 family.</text>
</comment>
<evidence type="ECO:0000256" key="3">
    <source>
        <dbReference type="ARBA" id="ARBA00023274"/>
    </source>
</evidence>
<organism evidence="8 9">
    <name type="scientific">Candidatus Syntropharchaeum butanivorans</name>
    <dbReference type="NCBI Taxonomy" id="1839936"/>
    <lineage>
        <taxon>Archaea</taxon>
        <taxon>Methanobacteriati</taxon>
        <taxon>Methanobacteriota</taxon>
        <taxon>Stenosarchaea group</taxon>
        <taxon>Methanomicrobia</taxon>
        <taxon>Methanosarcinales</taxon>
        <taxon>ANME-2 cluster</taxon>
        <taxon>Candidatus Syntropharchaeum</taxon>
    </lineage>
</organism>
<dbReference type="NCBIfam" id="NF002172">
    <property type="entry name" value="PRK01018.1"/>
    <property type="match status" value="1"/>
</dbReference>
<sequence>MDMDRALKIAMRTGKVLLGAKEAIKSIKRGQAKVVVVASNCPSWIKEKLEGVKVIEYDGLNTELGPACGKPFAVSVLTIVDPGESGLVKGKEG</sequence>
<dbReference type="PROSITE" id="PS00709">
    <property type="entry name" value="RIBOSOMAL_L30E_1"/>
    <property type="match status" value="1"/>
</dbReference>
<protein>
    <recommendedName>
        <fullName evidence="4 5">Large ribosomal subunit protein eL30</fullName>
    </recommendedName>
</protein>
<evidence type="ECO:0000256" key="4">
    <source>
        <dbReference type="ARBA" id="ARBA00035231"/>
    </source>
</evidence>
<gene>
    <name evidence="5" type="primary">rpl30e</name>
    <name evidence="7" type="ORF">ENI32_05725</name>
    <name evidence="8" type="ORF">SBU_001092</name>
</gene>
<dbReference type="PROSITE" id="PS00993">
    <property type="entry name" value="RIBOSOMAL_L30E_2"/>
    <property type="match status" value="1"/>
</dbReference>
<dbReference type="STRING" id="1839936.SBU_001092"/>
<name>A0A1F2P3T4_9EURY</name>
<feature type="domain" description="Ribosomal protein eL8/eL30/eS12/Gadd45" evidence="6">
    <location>
        <begin position="2"/>
        <end position="86"/>
    </location>
</feature>
<evidence type="ECO:0000313" key="7">
    <source>
        <dbReference type="EMBL" id="HEC57363.1"/>
    </source>
</evidence>
<evidence type="ECO:0000256" key="2">
    <source>
        <dbReference type="ARBA" id="ARBA00022980"/>
    </source>
</evidence>
<dbReference type="InterPro" id="IPR000231">
    <property type="entry name" value="Ribosomal_eL30"/>
</dbReference>
<comment type="caution">
    <text evidence="8">The sequence shown here is derived from an EMBL/GenBank/DDBJ whole genome shotgun (WGS) entry which is preliminary data.</text>
</comment>
<evidence type="ECO:0000313" key="8">
    <source>
        <dbReference type="EMBL" id="OFV65910.1"/>
    </source>
</evidence>
<dbReference type="Pfam" id="PF01248">
    <property type="entry name" value="Ribosomal_L7Ae"/>
    <property type="match status" value="1"/>
</dbReference>
<dbReference type="GO" id="GO:0022625">
    <property type="term" value="C:cytosolic large ribosomal subunit"/>
    <property type="evidence" value="ECO:0007669"/>
    <property type="project" value="InterPro"/>
</dbReference>
<evidence type="ECO:0000256" key="1">
    <source>
        <dbReference type="ARBA" id="ARBA00007326"/>
    </source>
</evidence>
<reference evidence="7" key="2">
    <citation type="journal article" date="2020" name="mSystems">
        <title>Genome- and Community-Level Interaction Insights into Carbon Utilization and Element Cycling Functions of Hydrothermarchaeota in Hydrothermal Sediment.</title>
        <authorList>
            <person name="Zhou Z."/>
            <person name="Liu Y."/>
            <person name="Xu W."/>
            <person name="Pan J."/>
            <person name="Luo Z.H."/>
            <person name="Li M."/>
        </authorList>
    </citation>
    <scope>NUCLEOTIDE SEQUENCE [LARGE SCALE GENOMIC DNA]</scope>
    <source>
        <strain evidence="7">HyVt-386</strain>
    </source>
</reference>
<keyword evidence="3 5" id="KW-0687">Ribonucleoprotein</keyword>
<dbReference type="Proteomes" id="UP000885936">
    <property type="component" value="Unassembled WGS sequence"/>
</dbReference>
<dbReference type="InterPro" id="IPR022991">
    <property type="entry name" value="Ribosomal_eL30_CS"/>
</dbReference>
<dbReference type="GO" id="GO:0003735">
    <property type="term" value="F:structural constituent of ribosome"/>
    <property type="evidence" value="ECO:0007669"/>
    <property type="project" value="InterPro"/>
</dbReference>
<accession>A0A1F2P3T4</accession>
<evidence type="ECO:0000256" key="5">
    <source>
        <dbReference type="HAMAP-Rule" id="MF_00481"/>
    </source>
</evidence>